<dbReference type="RefSeq" id="WP_116554389.1">
    <property type="nucleotide sequence ID" value="NZ_QCZG01000013.1"/>
</dbReference>
<protein>
    <submittedName>
        <fullName evidence="1">Uncharacterized protein</fullName>
    </submittedName>
</protein>
<keyword evidence="2" id="KW-1185">Reference proteome</keyword>
<dbReference type="EMBL" id="QCZG01000013">
    <property type="protein sequence ID" value="PWA12031.1"/>
    <property type="molecule type" value="Genomic_DNA"/>
</dbReference>
<name>A0A2U1K3E4_9BACI</name>
<evidence type="ECO:0000313" key="2">
    <source>
        <dbReference type="Proteomes" id="UP000245998"/>
    </source>
</evidence>
<reference evidence="1 2" key="1">
    <citation type="submission" date="2018-04" db="EMBL/GenBank/DDBJ databases">
        <title>Camelliibacillus theae gen. nov., sp. nov., isolated from Pu'er tea.</title>
        <authorList>
            <person name="Niu L."/>
        </authorList>
    </citation>
    <scope>NUCLEOTIDE SEQUENCE [LARGE SCALE GENOMIC DNA]</scope>
    <source>
        <strain evidence="1 2">T8</strain>
    </source>
</reference>
<evidence type="ECO:0000313" key="1">
    <source>
        <dbReference type="EMBL" id="PWA12031.1"/>
    </source>
</evidence>
<dbReference type="Proteomes" id="UP000245998">
    <property type="component" value="Unassembled WGS sequence"/>
</dbReference>
<comment type="caution">
    <text evidence="1">The sequence shown here is derived from an EMBL/GenBank/DDBJ whole genome shotgun (WGS) entry which is preliminary data.</text>
</comment>
<dbReference type="OrthoDB" id="2679643at2"/>
<sequence>MELVQCIKNVYAKVLHDYIEIENAQVLFTKGYVYPVFKDELDNWLTIDDEGEQHMIASEVKSIADDGWFQEYFRRL</sequence>
<dbReference type="AlphaFoldDB" id="A0A2U1K3E4"/>
<gene>
    <name evidence="1" type="ORF">DCC39_08085</name>
</gene>
<organism evidence="1 2">
    <name type="scientific">Pueribacillus theae</name>
    <dbReference type="NCBI Taxonomy" id="2171751"/>
    <lineage>
        <taxon>Bacteria</taxon>
        <taxon>Bacillati</taxon>
        <taxon>Bacillota</taxon>
        <taxon>Bacilli</taxon>
        <taxon>Bacillales</taxon>
        <taxon>Bacillaceae</taxon>
        <taxon>Pueribacillus</taxon>
    </lineage>
</organism>
<proteinExistence type="predicted"/>
<accession>A0A2U1K3E4</accession>